<evidence type="ECO:0000313" key="2">
    <source>
        <dbReference type="Proteomes" id="UP000510868"/>
    </source>
</evidence>
<dbReference type="Proteomes" id="UP000510868">
    <property type="component" value="Chromosome"/>
</dbReference>
<organism evidence="1 2">
    <name type="scientific">Limosilactobacillus reuteri</name>
    <name type="common">Lactobacillus reuteri</name>
    <dbReference type="NCBI Taxonomy" id="1598"/>
    <lineage>
        <taxon>Bacteria</taxon>
        <taxon>Bacillati</taxon>
        <taxon>Bacillota</taxon>
        <taxon>Bacilli</taxon>
        <taxon>Lactobacillales</taxon>
        <taxon>Lactobacillaceae</taxon>
        <taxon>Limosilactobacillus</taxon>
    </lineage>
</organism>
<evidence type="ECO:0000313" key="1">
    <source>
        <dbReference type="EMBL" id="QLQ62013.1"/>
    </source>
</evidence>
<dbReference type="RefSeq" id="WP_181462653.1">
    <property type="nucleotide sequence ID" value="NZ_CP059275.1"/>
</dbReference>
<proteinExistence type="predicted"/>
<gene>
    <name evidence="1" type="ORF">HHK02_01420</name>
</gene>
<dbReference type="EMBL" id="CP059275">
    <property type="protein sequence ID" value="QLQ62013.1"/>
    <property type="molecule type" value="Genomic_DNA"/>
</dbReference>
<reference evidence="1 2" key="1">
    <citation type="submission" date="2020-07" db="EMBL/GenBank/DDBJ databases">
        <title>Genome sequence of Lactobacillus reuteri CNEI-KCA3 isolated from the faeces of a reared-broiler chicken, South-East Nigeria, reveals presence of CRISPR arrays.</title>
        <authorList>
            <person name="Anukam K.C."/>
            <person name="Ibezim C.N."/>
            <person name="BeecK W.V."/>
            <person name="Allonsius C."/>
            <person name="Broek M.D."/>
            <person name="Tuyaerts I."/>
            <person name="Attama A."/>
            <person name="Esimone C.O."/>
            <person name="Lebeer S."/>
        </authorList>
    </citation>
    <scope>NUCLEOTIDE SEQUENCE [LARGE SCALE GENOMIC DNA]</scope>
    <source>
        <strain evidence="1 2">CNEI-KCA3</strain>
    </source>
</reference>
<dbReference type="AlphaFoldDB" id="A0A7L6BIJ7"/>
<protein>
    <submittedName>
        <fullName evidence="1">Uncharacterized protein</fullName>
    </submittedName>
</protein>
<accession>A0A7L6BIJ7</accession>
<name>A0A7L6BIJ7_LIMRT</name>
<sequence length="80" mass="9323">MNYVVTIKNNKFTFENSGWNTEKMWNDLINALQSMKLASEVETVEFSKFNEGQLGFDGEVSQLLEYVKDEGIITSWYKED</sequence>